<protein>
    <submittedName>
        <fullName evidence="1">Uncharacterized protein</fullName>
    </submittedName>
</protein>
<name>A0A1F5YDG0_9BACT</name>
<comment type="caution">
    <text evidence="1">The sequence shown here is derived from an EMBL/GenBank/DDBJ whole genome shotgun (WGS) entry which is preliminary data.</text>
</comment>
<accession>A0A1F5YDG0</accession>
<dbReference type="EMBL" id="MFIV01000159">
    <property type="protein sequence ID" value="OGF98163.1"/>
    <property type="molecule type" value="Genomic_DNA"/>
</dbReference>
<dbReference type="AlphaFoldDB" id="A0A1F5YDG0"/>
<dbReference type="Proteomes" id="UP000176992">
    <property type="component" value="Unassembled WGS sequence"/>
</dbReference>
<proteinExistence type="predicted"/>
<gene>
    <name evidence="1" type="ORF">A2Z86_09360</name>
</gene>
<evidence type="ECO:0000313" key="1">
    <source>
        <dbReference type="EMBL" id="OGF98163.1"/>
    </source>
</evidence>
<reference evidence="1 2" key="1">
    <citation type="journal article" date="2016" name="Nat. Commun.">
        <title>Thousands of microbial genomes shed light on interconnected biogeochemical processes in an aquifer system.</title>
        <authorList>
            <person name="Anantharaman K."/>
            <person name="Brown C.T."/>
            <person name="Hug L.A."/>
            <person name="Sharon I."/>
            <person name="Castelle C.J."/>
            <person name="Probst A.J."/>
            <person name="Thomas B.C."/>
            <person name="Singh A."/>
            <person name="Wilkins M.J."/>
            <person name="Karaoz U."/>
            <person name="Brodie E.L."/>
            <person name="Williams K.H."/>
            <person name="Hubbard S.S."/>
            <person name="Banfield J.F."/>
        </authorList>
    </citation>
    <scope>NUCLEOTIDE SEQUENCE [LARGE SCALE GENOMIC DNA]</scope>
</reference>
<organism evidence="1 2">
    <name type="scientific">Candidatus Glassbacteria bacterium GWA2_58_10</name>
    <dbReference type="NCBI Taxonomy" id="1817865"/>
    <lineage>
        <taxon>Bacteria</taxon>
        <taxon>Candidatus Glassiibacteriota</taxon>
    </lineage>
</organism>
<sequence>MAVKGELEGLVTNHNLLISRGSIDEAAKIKELISGYLSQKDMMPRLYRGIRDKFEEFLFCAESNFNRFREIINYKHLTQLEFFYPEFFPEFVKELNQSAEKMFETNNQLYSGLLAASSINTSREILVKVIEFFLKNKNYTDLEILFGRLEETRSMKMNLHVQGGAVKEYPLIADREKAEKIGKLIFEAYSNETAELEKNMLNGSYRNAYRLAGILTAHLPELALITDSGMASTSTQYFRELVQQADIDSTDELVAFLEKFKKNPAIMRFASENAEMLESYMNGPDVREALGRLIRNLLGKTRFDEVNLLSQTLEGITSFSPVFKDHLSSLKENGFFVQAIEMAEKLQLKEEITEDLKLEAFRKLMDDFCKNPIKTSLQRLVKFSSKFKINVQNHPQIADSVIQQLEGIEKVNPEIGYDMERLYQVLHIEKKEIVSSSGVKVGKMLEPVIWFFSMIFKLFLKLISVVISRPAEVAVRSTAKAAKAVAKGRP</sequence>
<evidence type="ECO:0000313" key="2">
    <source>
        <dbReference type="Proteomes" id="UP000176992"/>
    </source>
</evidence>